<dbReference type="AlphaFoldDB" id="A0A066X8D2"/>
<protein>
    <submittedName>
        <fullName evidence="1">Uncharacterized protein</fullName>
    </submittedName>
</protein>
<keyword evidence="2" id="KW-1185">Reference proteome</keyword>
<reference evidence="2" key="1">
    <citation type="journal article" date="2014" name="Genome Announc.">
        <title>Draft genome sequence of Colletotrichum sublineola, a destructive pathogen of cultivated sorghum.</title>
        <authorList>
            <person name="Baroncelli R."/>
            <person name="Sanz-Martin J.M."/>
            <person name="Rech G.E."/>
            <person name="Sukno S.A."/>
            <person name="Thon M.R."/>
        </authorList>
    </citation>
    <scope>NUCLEOTIDE SEQUENCE [LARGE SCALE GENOMIC DNA]</scope>
    <source>
        <strain evidence="2">TX430BB</strain>
    </source>
</reference>
<accession>A0A066X8D2</accession>
<dbReference type="HOGENOM" id="CLU_1686460_0_0_1"/>
<evidence type="ECO:0000313" key="2">
    <source>
        <dbReference type="Proteomes" id="UP000027238"/>
    </source>
</evidence>
<dbReference type="Proteomes" id="UP000027238">
    <property type="component" value="Unassembled WGS sequence"/>
</dbReference>
<comment type="caution">
    <text evidence="1">The sequence shown here is derived from an EMBL/GenBank/DDBJ whole genome shotgun (WGS) entry which is preliminary data.</text>
</comment>
<proteinExistence type="predicted"/>
<organism evidence="1 2">
    <name type="scientific">Colletotrichum sublineola</name>
    <name type="common">Sorghum anthracnose fungus</name>
    <dbReference type="NCBI Taxonomy" id="1173701"/>
    <lineage>
        <taxon>Eukaryota</taxon>
        <taxon>Fungi</taxon>
        <taxon>Dikarya</taxon>
        <taxon>Ascomycota</taxon>
        <taxon>Pezizomycotina</taxon>
        <taxon>Sordariomycetes</taxon>
        <taxon>Hypocreomycetidae</taxon>
        <taxon>Glomerellales</taxon>
        <taxon>Glomerellaceae</taxon>
        <taxon>Colletotrichum</taxon>
        <taxon>Colletotrichum graminicola species complex</taxon>
    </lineage>
</organism>
<gene>
    <name evidence="1" type="ORF">CSUB01_12540</name>
</gene>
<dbReference type="eggNOG" id="ENOG502QSYK">
    <property type="taxonomic scope" value="Eukaryota"/>
</dbReference>
<name>A0A066X8D2_COLSU</name>
<evidence type="ECO:0000313" key="1">
    <source>
        <dbReference type="EMBL" id="KDN62006.1"/>
    </source>
</evidence>
<dbReference type="EMBL" id="JMSE01001363">
    <property type="protein sequence ID" value="KDN62006.1"/>
    <property type="molecule type" value="Genomic_DNA"/>
</dbReference>
<dbReference type="OrthoDB" id="2992173at2759"/>
<sequence>MLALGDEDYRYDGLVGYFAPPGGGSASRKPDLTTCFTNFPSPGVPDSSCKTTSITGENAPLVKPYYIQPLDISDSAYEKAYGMVKTTLLERLGSAYGAAQAEKLLILTALINPYSPVHIRTGGLLPTKTLQLAPWTIKVALESIDVLFPAGGPSWL</sequence>